<keyword evidence="2" id="KW-1185">Reference proteome</keyword>
<name>A0A090IT55_9GAMM</name>
<dbReference type="STRING" id="80852.AWOD_I_1475"/>
<dbReference type="HOGENOM" id="CLU_1561471_0_0_6"/>
<reference evidence="2" key="1">
    <citation type="submission" date="2014-09" db="EMBL/GenBank/DDBJ databases">
        <authorList>
            <person name="Hjerde E."/>
        </authorList>
    </citation>
    <scope>NUCLEOTIDE SEQUENCE [LARGE SCALE GENOMIC DNA]</scope>
    <source>
        <strain evidence="2">06/09/139</strain>
    </source>
</reference>
<accession>A0A090IT55</accession>
<dbReference type="AlphaFoldDB" id="A0A090IT55"/>
<organism evidence="1 2">
    <name type="scientific">Aliivibrio wodanis</name>
    <dbReference type="NCBI Taxonomy" id="80852"/>
    <lineage>
        <taxon>Bacteria</taxon>
        <taxon>Pseudomonadati</taxon>
        <taxon>Pseudomonadota</taxon>
        <taxon>Gammaproteobacteria</taxon>
        <taxon>Vibrionales</taxon>
        <taxon>Vibrionaceae</taxon>
        <taxon>Aliivibrio</taxon>
    </lineage>
</organism>
<protein>
    <submittedName>
        <fullName evidence="1">Putative minor tail protein Z</fullName>
    </submittedName>
</protein>
<dbReference type="KEGG" id="awd:AWOD_I_1475"/>
<evidence type="ECO:0000313" key="2">
    <source>
        <dbReference type="Proteomes" id="UP000032427"/>
    </source>
</evidence>
<dbReference type="GeneID" id="28541032"/>
<dbReference type="OrthoDB" id="5875796at2"/>
<proteinExistence type="predicted"/>
<evidence type="ECO:0000313" key="1">
    <source>
        <dbReference type="EMBL" id="CED71550.1"/>
    </source>
</evidence>
<gene>
    <name evidence="1" type="ORF">AWOD_I_1475</name>
</gene>
<dbReference type="Proteomes" id="UP000032427">
    <property type="component" value="Chromosome 1"/>
</dbReference>
<dbReference type="PATRIC" id="fig|80852.17.peg.1516"/>
<sequence length="175" mass="20512">MSGQNLTRNNRALLDTEFIRHYEAFEKEIPKAVNRAAVLTNRWLKTITMAELGYELKIEAKALRSRFKLYKNGRISKLWIGVNEIGVHRMGTPIQNKKGVRVGRDFYEGAFIAPMDSDELLVWRRKGKSRHNIEMITIDISHDAEEIIERYLSDINRKFEEFFHREFKNVLSLAA</sequence>
<dbReference type="EMBL" id="LN554846">
    <property type="protein sequence ID" value="CED71550.1"/>
    <property type="molecule type" value="Genomic_DNA"/>
</dbReference>